<dbReference type="InterPro" id="IPR011603">
    <property type="entry name" value="2oxoglutarate_DH_E1"/>
</dbReference>
<proteinExistence type="inferred from homology"/>
<evidence type="ECO:0000256" key="1">
    <source>
        <dbReference type="ARBA" id="ARBA00001964"/>
    </source>
</evidence>
<gene>
    <name evidence="8" type="ORF">A3770_17p79720</name>
    <name evidence="6" type="ORF">CPRI1469_LOCUS3113</name>
    <name evidence="7" type="ORF">CPRI1469_LOCUS3114</name>
</gene>
<dbReference type="InterPro" id="IPR029061">
    <property type="entry name" value="THDP-binding"/>
</dbReference>
<evidence type="ECO:0000313" key="6">
    <source>
        <dbReference type="EMBL" id="CAD9714261.1"/>
    </source>
</evidence>
<comment type="cofactor">
    <cofactor evidence="1">
        <name>thiamine diphosphate</name>
        <dbReference type="ChEBI" id="CHEBI:58937"/>
    </cofactor>
</comment>
<dbReference type="GO" id="GO:0004591">
    <property type="term" value="F:oxoglutarate dehydrogenase (succinyl-transferring) activity"/>
    <property type="evidence" value="ECO:0007669"/>
    <property type="project" value="TreeGrafter"/>
</dbReference>
<dbReference type="PIRSF" id="PIRSF000157">
    <property type="entry name" value="Oxoglu_dh_E1"/>
    <property type="match status" value="1"/>
</dbReference>
<keyword evidence="4" id="KW-0786">Thiamine pyrophosphate</keyword>
<evidence type="ECO:0000313" key="7">
    <source>
        <dbReference type="EMBL" id="CAD9714262.1"/>
    </source>
</evidence>
<evidence type="ECO:0000256" key="4">
    <source>
        <dbReference type="ARBA" id="ARBA00023052"/>
    </source>
</evidence>
<dbReference type="GO" id="GO:0045252">
    <property type="term" value="C:oxoglutarate dehydrogenase complex"/>
    <property type="evidence" value="ECO:0007669"/>
    <property type="project" value="TreeGrafter"/>
</dbReference>
<dbReference type="CDD" id="cd02016">
    <property type="entry name" value="TPP_E1_OGDC_like"/>
    <property type="match status" value="1"/>
</dbReference>
<sequence length="1030" mass="114753">MATVASLASRWMRRGRPWLLASSSVRLHGTKGSERAATAPDPKTVAQMNDSFLSASSANYVEALEAQHARGDEVEPSWAAFFEATAKLSPQQLSEAYSSSNVSIQGTLRSVETEAKMSRVLAMMQSFENLGHRMANLDPLGLHKPEDLGCLSPEFYGLDPEDPIKALVVPIKGNGMVSMSVDKTVGSLVQELKALYCGNIGYEFSHISNPEMRNWLLKNIQEPSSAWFDKEGKKKILERTAHSVMFEDFLNRKFPATKRFGLDGGWSLIPGMLSMVDTAAELGVEEVSFAMAHRGRLNVLANVLGKPLEQMLNEFTEGVKPQKGEDGEEIYTGYGDVKYHLGTSNPFFKTSAGLPVKLSILSNPSHLEAVAPLAIGKTRAKQHYSKDHDRSKTMCVLLHGDGSHSGQGVVYETYDMSGLPDYTVGGTVHIVVNNQVAYTTDPKFSRSSPYCTDVAKALDAPIFHVNGDDAEAVCRVMELAARWRAAFKTDVVVDLICYRKHGHNEGDEPSFTHPLMYKTISETPDTLFIYSNKLLKEGTVTKQECKTMKDSYNHKLSTALEASKGYEAKDFHWLENVWLGFKSPVQLGRIKTTGVEMPILKELGTAMCKIPEGFNVHRKIKKIYDTRLKAIETGEGIDWGTAEALAFATLLREGNHVRLSGQDVERGTFAHRHAVVHDQKTGERYCPLSHVNEDQEEGAFKVCNSALSEFGVLGFELGYSLVNPNSLIMWEAQFGDFANGAQVIFDQFLSSGEAKWLRQSGLVVLLPHGYDGGGAEHSSARLERFLQMCDEDPFQLPEGALNPDTSDFFEGVHLGTNLQRCNWQVVNCSTPANYFHLLRRQVHREFRKPLIVMSPKNLLKHPKCKDSLDNFDDDAENDRLAQIRFKRVIMDASVTDRAPVPAPEAHVDKVLFCSGQMYYKADAKRQEVGLQDKIHMVRIEQISPFPYDLVLRELRRYPNAKVVWLQEEPKNMGAYAYVMPRMETCMRALGMTVDQPLPYVGRSSSAVPATGFACLHKEEEHAVLEDAMAL</sequence>
<reference evidence="8 9" key="1">
    <citation type="submission" date="2018-07" db="EMBL/GenBank/DDBJ databases">
        <title>The complete nuclear genome of the prasinophyte Chloropicon primus (CCMP1205).</title>
        <authorList>
            <person name="Pombert J.-F."/>
            <person name="Otis C."/>
            <person name="Turmel M."/>
            <person name="Lemieux C."/>
        </authorList>
    </citation>
    <scope>NUCLEOTIDE SEQUENCE [LARGE SCALE GENOMIC DNA]</scope>
    <source>
        <strain evidence="8 9">CCMP1205</strain>
    </source>
</reference>
<dbReference type="Gene3D" id="1.10.287.1150">
    <property type="entry name" value="TPP helical domain"/>
    <property type="match status" value="1"/>
</dbReference>
<dbReference type="PANTHER" id="PTHR23152:SF4">
    <property type="entry name" value="2-OXOADIPATE DEHYDROGENASE COMPLEX COMPONENT E1"/>
    <property type="match status" value="1"/>
</dbReference>
<evidence type="ECO:0000259" key="5">
    <source>
        <dbReference type="SMART" id="SM00861"/>
    </source>
</evidence>
<dbReference type="InterPro" id="IPR031717">
    <property type="entry name" value="ODO-1/KGD_C"/>
</dbReference>
<dbReference type="OrthoDB" id="413077at2759"/>
<dbReference type="InterPro" id="IPR001017">
    <property type="entry name" value="DH_E1"/>
</dbReference>
<dbReference type="GO" id="GO:0030976">
    <property type="term" value="F:thiamine pyrophosphate binding"/>
    <property type="evidence" value="ECO:0007669"/>
    <property type="project" value="InterPro"/>
</dbReference>
<dbReference type="GO" id="GO:0005739">
    <property type="term" value="C:mitochondrion"/>
    <property type="evidence" value="ECO:0007669"/>
    <property type="project" value="TreeGrafter"/>
</dbReference>
<dbReference type="NCBIfam" id="NF006914">
    <property type="entry name" value="PRK09404.1"/>
    <property type="match status" value="1"/>
</dbReference>
<dbReference type="Pfam" id="PF16870">
    <property type="entry name" value="OxoGdeHyase_C"/>
    <property type="match status" value="1"/>
</dbReference>
<organism evidence="8 9">
    <name type="scientific">Chloropicon primus</name>
    <dbReference type="NCBI Taxonomy" id="1764295"/>
    <lineage>
        <taxon>Eukaryota</taxon>
        <taxon>Viridiplantae</taxon>
        <taxon>Chlorophyta</taxon>
        <taxon>Chloropicophyceae</taxon>
        <taxon>Chloropicales</taxon>
        <taxon>Chloropicaceae</taxon>
        <taxon>Chloropicon</taxon>
    </lineage>
</organism>
<feature type="domain" description="Transketolase-like pyrimidine-binding" evidence="5">
    <location>
        <begin position="637"/>
        <end position="861"/>
    </location>
</feature>
<dbReference type="FunFam" id="3.40.50.12470:FF:000003">
    <property type="entry name" value="2-oxoglutarate dehydrogenase E1 component"/>
    <property type="match status" value="1"/>
</dbReference>
<dbReference type="PANTHER" id="PTHR23152">
    <property type="entry name" value="2-OXOGLUTARATE DEHYDROGENASE"/>
    <property type="match status" value="1"/>
</dbReference>
<dbReference type="Proteomes" id="UP000316726">
    <property type="component" value="Chromosome 17"/>
</dbReference>
<dbReference type="STRING" id="1764295.A0A5B8N0Z9"/>
<dbReference type="Gene3D" id="3.40.50.12470">
    <property type="match status" value="1"/>
</dbReference>
<accession>A0A5B8N0Z9</accession>
<dbReference type="SMART" id="SM00861">
    <property type="entry name" value="Transket_pyr"/>
    <property type="match status" value="1"/>
</dbReference>
<keyword evidence="9" id="KW-1185">Reference proteome</keyword>
<dbReference type="SUPFAM" id="SSF52518">
    <property type="entry name" value="Thiamin diphosphate-binding fold (THDP-binding)"/>
    <property type="match status" value="2"/>
</dbReference>
<keyword evidence="3" id="KW-0560">Oxidoreductase</keyword>
<protein>
    <submittedName>
        <fullName evidence="8">E1 subunit of 2-oxoglutarate dehydrogenase</fullName>
    </submittedName>
</protein>
<dbReference type="Pfam" id="PF02779">
    <property type="entry name" value="Transket_pyr"/>
    <property type="match status" value="1"/>
</dbReference>
<dbReference type="NCBIfam" id="TIGR00239">
    <property type="entry name" value="2oxo_dh_E1"/>
    <property type="match status" value="1"/>
</dbReference>
<dbReference type="EMBL" id="CP031050">
    <property type="protein sequence ID" value="QDZ25454.1"/>
    <property type="molecule type" value="Genomic_DNA"/>
</dbReference>
<dbReference type="GO" id="GO:0006099">
    <property type="term" value="P:tricarboxylic acid cycle"/>
    <property type="evidence" value="ECO:0007669"/>
    <property type="project" value="TreeGrafter"/>
</dbReference>
<evidence type="ECO:0000313" key="8">
    <source>
        <dbReference type="EMBL" id="QDZ25454.1"/>
    </source>
</evidence>
<dbReference type="Gene3D" id="3.40.50.970">
    <property type="match status" value="1"/>
</dbReference>
<evidence type="ECO:0000256" key="2">
    <source>
        <dbReference type="ARBA" id="ARBA00006936"/>
    </source>
</evidence>
<dbReference type="Pfam" id="PF00676">
    <property type="entry name" value="E1_dh"/>
    <property type="match status" value="1"/>
</dbReference>
<comment type="similarity">
    <text evidence="2">Belongs to the alpha-ketoglutarate dehydrogenase family.</text>
</comment>
<dbReference type="EMBL" id="HBHL01004808">
    <property type="protein sequence ID" value="CAD9714261.1"/>
    <property type="molecule type" value="Transcribed_RNA"/>
</dbReference>
<dbReference type="InterPro" id="IPR042179">
    <property type="entry name" value="KGD_C_sf"/>
</dbReference>
<evidence type="ECO:0000313" key="9">
    <source>
        <dbReference type="Proteomes" id="UP000316726"/>
    </source>
</evidence>
<evidence type="ECO:0000256" key="3">
    <source>
        <dbReference type="ARBA" id="ARBA00023002"/>
    </source>
</evidence>
<dbReference type="EMBL" id="HBHL01004809">
    <property type="protein sequence ID" value="CAD9714262.1"/>
    <property type="molecule type" value="Transcribed_RNA"/>
</dbReference>
<reference evidence="6" key="2">
    <citation type="submission" date="2021-01" db="EMBL/GenBank/DDBJ databases">
        <authorList>
            <person name="Corre E."/>
            <person name="Pelletier E."/>
            <person name="Niang G."/>
            <person name="Scheremetjew M."/>
            <person name="Finn R."/>
            <person name="Kale V."/>
            <person name="Holt S."/>
            <person name="Cochrane G."/>
            <person name="Meng A."/>
            <person name="Brown T."/>
            <person name="Cohen L."/>
        </authorList>
    </citation>
    <scope>NUCLEOTIDE SEQUENCE</scope>
    <source>
        <strain evidence="6">CCMP1205</strain>
    </source>
</reference>
<dbReference type="AlphaFoldDB" id="A0A5B8N0Z9"/>
<name>A0A5B8N0Z9_9CHLO</name>
<dbReference type="InterPro" id="IPR005475">
    <property type="entry name" value="Transketolase-like_Pyr-bd"/>
</dbReference>
<dbReference type="Gene3D" id="3.40.50.11610">
    <property type="entry name" value="Multifunctional 2-oxoglutarate metabolism enzyme, C-terminal domain"/>
    <property type="match status" value="1"/>
</dbReference>